<keyword evidence="1" id="KW-0732">Signal</keyword>
<feature type="signal peptide" evidence="1">
    <location>
        <begin position="1"/>
        <end position="25"/>
    </location>
</feature>
<accession>A0A9P0DJ84</accession>
<protein>
    <submittedName>
        <fullName evidence="2">Uncharacterized protein</fullName>
    </submittedName>
</protein>
<evidence type="ECO:0000256" key="1">
    <source>
        <dbReference type="SAM" id="SignalP"/>
    </source>
</evidence>
<sequence length="219" mass="25818">MFILHQKYYIMVLILWLSTLDVCRSIMVEFGTSKGPILPKEPSRSSIQPKKIVTRSPAPVREIQEDIPNPNRYQPLVPQQYRTKLYAVKPNPNLILGTPLDQKYNPSLQKYNLYRKQYSRNLGPDYTGPHTFGKQDYELYEVKKTTLQPSVKYSEQDIQHRFKTNQQQNYVPQIGVIYSGGVRYYVPQIVYFTPNQESGEEENSVYDKNDEKYYVYNRQ</sequence>
<dbReference type="Proteomes" id="UP001152799">
    <property type="component" value="Chromosome 7"/>
</dbReference>
<dbReference type="AlphaFoldDB" id="A0A9P0DJ84"/>
<evidence type="ECO:0000313" key="3">
    <source>
        <dbReference type="Proteomes" id="UP001152799"/>
    </source>
</evidence>
<keyword evidence="3" id="KW-1185">Reference proteome</keyword>
<proteinExistence type="predicted"/>
<evidence type="ECO:0000313" key="2">
    <source>
        <dbReference type="EMBL" id="CAH1133532.1"/>
    </source>
</evidence>
<dbReference type="OrthoDB" id="6773471at2759"/>
<reference evidence="2" key="1">
    <citation type="submission" date="2022-01" db="EMBL/GenBank/DDBJ databases">
        <authorList>
            <person name="King R."/>
        </authorList>
    </citation>
    <scope>NUCLEOTIDE SEQUENCE</scope>
</reference>
<gene>
    <name evidence="2" type="ORF">CEUTPL_LOCUS11984</name>
</gene>
<dbReference type="EMBL" id="OU892283">
    <property type="protein sequence ID" value="CAH1133532.1"/>
    <property type="molecule type" value="Genomic_DNA"/>
</dbReference>
<feature type="chain" id="PRO_5040413493" evidence="1">
    <location>
        <begin position="26"/>
        <end position="219"/>
    </location>
</feature>
<organism evidence="2 3">
    <name type="scientific">Ceutorhynchus assimilis</name>
    <name type="common">cabbage seed weevil</name>
    <dbReference type="NCBI Taxonomy" id="467358"/>
    <lineage>
        <taxon>Eukaryota</taxon>
        <taxon>Metazoa</taxon>
        <taxon>Ecdysozoa</taxon>
        <taxon>Arthropoda</taxon>
        <taxon>Hexapoda</taxon>
        <taxon>Insecta</taxon>
        <taxon>Pterygota</taxon>
        <taxon>Neoptera</taxon>
        <taxon>Endopterygota</taxon>
        <taxon>Coleoptera</taxon>
        <taxon>Polyphaga</taxon>
        <taxon>Cucujiformia</taxon>
        <taxon>Curculionidae</taxon>
        <taxon>Ceutorhynchinae</taxon>
        <taxon>Ceutorhynchus</taxon>
    </lineage>
</organism>
<name>A0A9P0DJ84_9CUCU</name>